<protein>
    <recommendedName>
        <fullName evidence="2">GST N-terminal domain-containing protein</fullName>
    </recommendedName>
</protein>
<dbReference type="Gene3D" id="1.20.1050.10">
    <property type="match status" value="1"/>
</dbReference>
<feature type="region of interest" description="Disordered" evidence="1">
    <location>
        <begin position="341"/>
        <end position="381"/>
    </location>
</feature>
<accession>A0ABN9VXN7</accession>
<dbReference type="Gene3D" id="3.40.30.10">
    <property type="entry name" value="Glutaredoxin"/>
    <property type="match status" value="1"/>
</dbReference>
<sequence>MTYRVFGSAGSPYSVKVRSYFRYKDIDHVWVVRNSPEAMSEHAKYSKLPLVPTVVSPDGKAMQDSTPIIEAMEALFPEPAVHPADGALRFVSELLEEFGDEWGNKWMMHLRWYSASSGPTTDAYARRIAAELRSGAPPDTPGLADEVAALAASFKDRMLGRGFTVGSSEHTAPISKRSYLDAIVLLEAHFATGRPYILGRSPSMADFGLAGQLYQCFQDLLPGKDLLPGEQMRLHAPSVALWCERMVNPRPVSGGGFEAWPTLAGTLEPFLASQVAMFLMWSDANSKARGEKDNLQTGSCFNTCISRAGRSSAWISWIGGGRQGLRWRRWPPGARTCPWTWAAGGSGGRRSGGRRGTTPSRCRSSAGSTPAPPRPQGCRTSWGGAAAWSSCRLGRARRGCSGASRSGHL</sequence>
<organism evidence="3 4">
    <name type="scientific">Prorocentrum cordatum</name>
    <dbReference type="NCBI Taxonomy" id="2364126"/>
    <lineage>
        <taxon>Eukaryota</taxon>
        <taxon>Sar</taxon>
        <taxon>Alveolata</taxon>
        <taxon>Dinophyceae</taxon>
        <taxon>Prorocentrales</taxon>
        <taxon>Prorocentraceae</taxon>
        <taxon>Prorocentrum</taxon>
    </lineage>
</organism>
<dbReference type="Pfam" id="PF13410">
    <property type="entry name" value="GST_C_2"/>
    <property type="match status" value="1"/>
</dbReference>
<dbReference type="InterPro" id="IPR004045">
    <property type="entry name" value="Glutathione_S-Trfase_N"/>
</dbReference>
<name>A0ABN9VXN7_9DINO</name>
<feature type="compositionally biased region" description="Low complexity" evidence="1">
    <location>
        <begin position="356"/>
        <end position="365"/>
    </location>
</feature>
<dbReference type="CDD" id="cd00570">
    <property type="entry name" value="GST_N_family"/>
    <property type="match status" value="1"/>
</dbReference>
<dbReference type="Proteomes" id="UP001189429">
    <property type="component" value="Unassembled WGS sequence"/>
</dbReference>
<proteinExistence type="predicted"/>
<evidence type="ECO:0000313" key="3">
    <source>
        <dbReference type="EMBL" id="CAK0877014.1"/>
    </source>
</evidence>
<keyword evidence="4" id="KW-1185">Reference proteome</keyword>
<dbReference type="EMBL" id="CAUYUJ010017693">
    <property type="protein sequence ID" value="CAK0877014.1"/>
    <property type="molecule type" value="Genomic_DNA"/>
</dbReference>
<reference evidence="3" key="1">
    <citation type="submission" date="2023-10" db="EMBL/GenBank/DDBJ databases">
        <authorList>
            <person name="Chen Y."/>
            <person name="Shah S."/>
            <person name="Dougan E. K."/>
            <person name="Thang M."/>
            <person name="Chan C."/>
        </authorList>
    </citation>
    <scope>NUCLEOTIDE SEQUENCE [LARGE SCALE GENOMIC DNA]</scope>
</reference>
<evidence type="ECO:0000313" key="4">
    <source>
        <dbReference type="Proteomes" id="UP001189429"/>
    </source>
</evidence>
<gene>
    <name evidence="3" type="ORF">PCOR1329_LOCUS61188</name>
</gene>
<dbReference type="SUPFAM" id="SSF52833">
    <property type="entry name" value="Thioredoxin-like"/>
    <property type="match status" value="1"/>
</dbReference>
<dbReference type="SUPFAM" id="SSF47616">
    <property type="entry name" value="GST C-terminal domain-like"/>
    <property type="match status" value="1"/>
</dbReference>
<comment type="caution">
    <text evidence="3">The sequence shown here is derived from an EMBL/GenBank/DDBJ whole genome shotgun (WGS) entry which is preliminary data.</text>
</comment>
<dbReference type="InterPro" id="IPR036249">
    <property type="entry name" value="Thioredoxin-like_sf"/>
</dbReference>
<dbReference type="InterPro" id="IPR036282">
    <property type="entry name" value="Glutathione-S-Trfase_C_sf"/>
</dbReference>
<feature type="domain" description="GST N-terminal" evidence="2">
    <location>
        <begin position="6"/>
        <end position="79"/>
    </location>
</feature>
<evidence type="ECO:0000259" key="2">
    <source>
        <dbReference type="Pfam" id="PF13417"/>
    </source>
</evidence>
<evidence type="ECO:0000256" key="1">
    <source>
        <dbReference type="SAM" id="MobiDB-lite"/>
    </source>
</evidence>
<dbReference type="Pfam" id="PF13417">
    <property type="entry name" value="GST_N_3"/>
    <property type="match status" value="1"/>
</dbReference>